<keyword evidence="9" id="KW-0547">Nucleotide-binding</keyword>
<dbReference type="Pfam" id="PF01288">
    <property type="entry name" value="HPPK"/>
    <property type="match status" value="1"/>
</dbReference>
<comment type="catalytic activity">
    <reaction evidence="1">
        <text>(7,8-dihydropterin-6-yl)methyl diphosphate + 4-aminobenzoate = 7,8-dihydropteroate + diphosphate</text>
        <dbReference type="Rhea" id="RHEA:19949"/>
        <dbReference type="ChEBI" id="CHEBI:17836"/>
        <dbReference type="ChEBI" id="CHEBI:17839"/>
        <dbReference type="ChEBI" id="CHEBI:33019"/>
        <dbReference type="ChEBI" id="CHEBI:72950"/>
        <dbReference type="EC" id="2.5.1.15"/>
    </reaction>
</comment>
<dbReference type="InterPro" id="IPR000550">
    <property type="entry name" value="Hppk"/>
</dbReference>
<evidence type="ECO:0000256" key="6">
    <source>
        <dbReference type="ARBA" id="ARBA00009951"/>
    </source>
</evidence>
<evidence type="ECO:0000256" key="3">
    <source>
        <dbReference type="ARBA" id="ARBA00001946"/>
    </source>
</evidence>
<dbReference type="SUPFAM" id="SSF55083">
    <property type="entry name" value="6-hydroxymethyl-7,8-dihydropterin pyrophosphokinase, HPPK"/>
    <property type="match status" value="1"/>
</dbReference>
<dbReference type="EMBL" id="CAUJNA010000477">
    <property type="protein sequence ID" value="CAJ1377649.1"/>
    <property type="molecule type" value="Genomic_DNA"/>
</dbReference>
<evidence type="ECO:0000256" key="2">
    <source>
        <dbReference type="ARBA" id="ARBA00000198"/>
    </source>
</evidence>
<comment type="cofactor">
    <cofactor evidence="3">
        <name>Mg(2+)</name>
        <dbReference type="ChEBI" id="CHEBI:18420"/>
    </cofactor>
</comment>
<dbReference type="InterPro" id="IPR011005">
    <property type="entry name" value="Dihydropteroate_synth-like_sf"/>
</dbReference>
<evidence type="ECO:0000256" key="10">
    <source>
        <dbReference type="ARBA" id="ARBA00022777"/>
    </source>
</evidence>
<dbReference type="NCBIfam" id="TIGR01496">
    <property type="entry name" value="DHPS"/>
    <property type="match status" value="1"/>
</dbReference>
<dbReference type="PANTHER" id="PTHR20941:SF1">
    <property type="entry name" value="FOLIC ACID SYNTHESIS PROTEIN FOL1"/>
    <property type="match status" value="1"/>
</dbReference>
<dbReference type="AlphaFoldDB" id="A0AA36I040"/>
<keyword evidence="11" id="KW-0067">ATP-binding</keyword>
<proteinExistence type="inferred from homology"/>
<dbReference type="NCBIfam" id="TIGR01498">
    <property type="entry name" value="folK"/>
    <property type="match status" value="1"/>
</dbReference>
<dbReference type="InterPro" id="IPR035907">
    <property type="entry name" value="Hppk_sf"/>
</dbReference>
<protein>
    <recommendedName>
        <fullName evidence="15">Pterin-binding domain-containing protein</fullName>
    </recommendedName>
</protein>
<gene>
    <name evidence="16" type="ORF">EVOR1521_LOCUS6383</name>
</gene>
<reference evidence="16" key="1">
    <citation type="submission" date="2023-08" db="EMBL/GenBank/DDBJ databases">
        <authorList>
            <person name="Chen Y."/>
            <person name="Shah S."/>
            <person name="Dougan E. K."/>
            <person name="Thang M."/>
            <person name="Chan C."/>
        </authorList>
    </citation>
    <scope>NUCLEOTIDE SEQUENCE</scope>
</reference>
<dbReference type="Proteomes" id="UP001178507">
    <property type="component" value="Unassembled WGS sequence"/>
</dbReference>
<dbReference type="InterPro" id="IPR045031">
    <property type="entry name" value="DHP_synth-like"/>
</dbReference>
<evidence type="ECO:0000256" key="1">
    <source>
        <dbReference type="ARBA" id="ARBA00000012"/>
    </source>
</evidence>
<keyword evidence="13" id="KW-0289">Folate biosynthesis</keyword>
<dbReference type="Gene3D" id="3.30.70.560">
    <property type="entry name" value="7,8-Dihydro-6-hydroxymethylpterin-pyrophosphokinase HPPK"/>
    <property type="match status" value="1"/>
</dbReference>
<dbReference type="GO" id="GO:0003848">
    <property type="term" value="F:2-amino-4-hydroxy-6-hydroxymethyldihydropteridine diphosphokinase activity"/>
    <property type="evidence" value="ECO:0007669"/>
    <property type="project" value="UniProtKB-EC"/>
</dbReference>
<keyword evidence="10" id="KW-0418">Kinase</keyword>
<sequence length="475" mass="51179">MADSEPCFVALGSNVGDRLRHLSRAVLALRKLEGLRLVSTSSLYSTKAQYVSDQPAFLNAVVALELSEQRLADLQGFLADLKRIEDELGRRPGLRRGPRVIDLDVVAVGQRSLDIAQGQYPLQVPHALMHERDFVLVPMAEICQTWRHPTLPGSPTLTECLRLRSGVSGPEGASLEAWPVQMLPSAGGLLGREGQLWRRDEKTLIMGILNITPDSFSDGGDNFNTENAVRAAAEMVAAGAHVLDVGGESTRPGAAEVPVEEEVRRVVPVIQGIREAGLDVTISIDTRKADVAKAAIEAGADWINDVSGGEFASSMLSVAAEFMAPIILMHMKGTPQTMNSLASYGAVVTEVGHYLVSRRAAAEAAGVPRWNILLDPGIGFAKDMQHNLCLLRQLSELKAQLQPSPLLVGASRKRFVGTILEEPEAKRRTFGNAATTAIAVAGGADVVRVHEVKEMLQTALVCDQVYRGPSDRARL</sequence>
<dbReference type="CDD" id="cd00739">
    <property type="entry name" value="DHPS"/>
    <property type="match status" value="1"/>
</dbReference>
<evidence type="ECO:0000256" key="5">
    <source>
        <dbReference type="ARBA" id="ARBA00005051"/>
    </source>
</evidence>
<evidence type="ECO:0000256" key="7">
    <source>
        <dbReference type="ARBA" id="ARBA00022679"/>
    </source>
</evidence>
<evidence type="ECO:0000313" key="17">
    <source>
        <dbReference type="Proteomes" id="UP001178507"/>
    </source>
</evidence>
<comment type="catalytic activity">
    <reaction evidence="2">
        <text>6-hydroxymethyl-7,8-dihydropterin + ATP = (7,8-dihydropterin-6-yl)methyl diphosphate + AMP + H(+)</text>
        <dbReference type="Rhea" id="RHEA:11412"/>
        <dbReference type="ChEBI" id="CHEBI:15378"/>
        <dbReference type="ChEBI" id="CHEBI:30616"/>
        <dbReference type="ChEBI" id="CHEBI:44841"/>
        <dbReference type="ChEBI" id="CHEBI:72950"/>
        <dbReference type="ChEBI" id="CHEBI:456215"/>
        <dbReference type="EC" id="2.7.6.3"/>
    </reaction>
</comment>
<comment type="similarity">
    <text evidence="6">In the C-terminal section; belongs to the DHPS family.</text>
</comment>
<comment type="caution">
    <text evidence="16">The sequence shown here is derived from an EMBL/GenBank/DDBJ whole genome shotgun (WGS) entry which is preliminary data.</text>
</comment>
<keyword evidence="17" id="KW-1185">Reference proteome</keyword>
<dbReference type="PROSITE" id="PS00794">
    <property type="entry name" value="HPPK"/>
    <property type="match status" value="1"/>
</dbReference>
<dbReference type="GO" id="GO:0046656">
    <property type="term" value="P:folic acid biosynthetic process"/>
    <property type="evidence" value="ECO:0007669"/>
    <property type="project" value="UniProtKB-KW"/>
</dbReference>
<keyword evidence="8" id="KW-0479">Metal-binding</keyword>
<dbReference type="PANTHER" id="PTHR20941">
    <property type="entry name" value="FOLATE SYNTHESIS PROTEINS"/>
    <property type="match status" value="1"/>
</dbReference>
<comment type="pathway">
    <text evidence="5">Cofactor biosynthesis; tetrahydrofolate biosynthesis; 2-amino-4-hydroxy-6-hydroxymethyl-7,8-dihydropteridine diphosphate from 7,8-dihydroneopterin triphosphate: step 4/4.</text>
</comment>
<dbReference type="InterPro" id="IPR000489">
    <property type="entry name" value="Pterin-binding_dom"/>
</dbReference>
<keyword evidence="7" id="KW-0808">Transferase</keyword>
<dbReference type="Gene3D" id="3.20.20.20">
    <property type="entry name" value="Dihydropteroate synthase-like"/>
    <property type="match status" value="1"/>
</dbReference>
<dbReference type="PROSITE" id="PS00792">
    <property type="entry name" value="DHPS_1"/>
    <property type="match status" value="1"/>
</dbReference>
<comment type="pathway">
    <text evidence="4">Cofactor biosynthesis; tetrahydrofolate biosynthesis; 7,8-dihydrofolate from 2-amino-4-hydroxy-6-hydroxymethyl-7,8-dihydropteridine diphosphate and 4-aminobenzoate: step 1/2.</text>
</comment>
<dbReference type="GO" id="GO:0016301">
    <property type="term" value="F:kinase activity"/>
    <property type="evidence" value="ECO:0007669"/>
    <property type="project" value="UniProtKB-KW"/>
</dbReference>
<dbReference type="CDD" id="cd00483">
    <property type="entry name" value="HPPK"/>
    <property type="match status" value="1"/>
</dbReference>
<dbReference type="FunFam" id="3.20.20.20:FF:000006">
    <property type="entry name" value="Dihydropteroate synthase"/>
    <property type="match status" value="1"/>
</dbReference>
<keyword evidence="14" id="KW-0511">Multifunctional enzyme</keyword>
<evidence type="ECO:0000256" key="4">
    <source>
        <dbReference type="ARBA" id="ARBA00004763"/>
    </source>
</evidence>
<evidence type="ECO:0000256" key="11">
    <source>
        <dbReference type="ARBA" id="ARBA00022840"/>
    </source>
</evidence>
<evidence type="ECO:0000259" key="15">
    <source>
        <dbReference type="PROSITE" id="PS50972"/>
    </source>
</evidence>
<dbReference type="SUPFAM" id="SSF51717">
    <property type="entry name" value="Dihydropteroate synthetase-like"/>
    <property type="match status" value="1"/>
</dbReference>
<evidence type="ECO:0000256" key="13">
    <source>
        <dbReference type="ARBA" id="ARBA00022909"/>
    </source>
</evidence>
<evidence type="ECO:0000256" key="12">
    <source>
        <dbReference type="ARBA" id="ARBA00022842"/>
    </source>
</evidence>
<dbReference type="PROSITE" id="PS50972">
    <property type="entry name" value="PTERIN_BINDING"/>
    <property type="match status" value="1"/>
</dbReference>
<dbReference type="GO" id="GO:0005740">
    <property type="term" value="C:mitochondrial envelope"/>
    <property type="evidence" value="ECO:0007669"/>
    <property type="project" value="TreeGrafter"/>
</dbReference>
<evidence type="ECO:0000256" key="14">
    <source>
        <dbReference type="ARBA" id="ARBA00023268"/>
    </source>
</evidence>
<name>A0AA36I040_9DINO</name>
<keyword evidence="12" id="KW-0460">Magnesium</keyword>
<accession>A0AA36I040</accession>
<evidence type="ECO:0000256" key="8">
    <source>
        <dbReference type="ARBA" id="ARBA00022723"/>
    </source>
</evidence>
<dbReference type="GO" id="GO:0046654">
    <property type="term" value="P:tetrahydrofolate biosynthetic process"/>
    <property type="evidence" value="ECO:0007669"/>
    <property type="project" value="TreeGrafter"/>
</dbReference>
<dbReference type="PROSITE" id="PS00793">
    <property type="entry name" value="DHPS_2"/>
    <property type="match status" value="1"/>
</dbReference>
<evidence type="ECO:0000313" key="16">
    <source>
        <dbReference type="EMBL" id="CAJ1377649.1"/>
    </source>
</evidence>
<organism evidence="16 17">
    <name type="scientific">Effrenium voratum</name>
    <dbReference type="NCBI Taxonomy" id="2562239"/>
    <lineage>
        <taxon>Eukaryota</taxon>
        <taxon>Sar</taxon>
        <taxon>Alveolata</taxon>
        <taxon>Dinophyceae</taxon>
        <taxon>Suessiales</taxon>
        <taxon>Symbiodiniaceae</taxon>
        <taxon>Effrenium</taxon>
    </lineage>
</organism>
<feature type="domain" description="Pterin-binding" evidence="15">
    <location>
        <begin position="203"/>
        <end position="461"/>
    </location>
</feature>
<dbReference type="GO" id="GO:0046872">
    <property type="term" value="F:metal ion binding"/>
    <property type="evidence" value="ECO:0007669"/>
    <property type="project" value="UniProtKB-KW"/>
</dbReference>
<dbReference type="InterPro" id="IPR006390">
    <property type="entry name" value="DHP_synth_dom"/>
</dbReference>
<evidence type="ECO:0000256" key="9">
    <source>
        <dbReference type="ARBA" id="ARBA00022741"/>
    </source>
</evidence>
<dbReference type="Pfam" id="PF00809">
    <property type="entry name" value="Pterin_bind"/>
    <property type="match status" value="1"/>
</dbReference>
<dbReference type="GO" id="GO:0005524">
    <property type="term" value="F:ATP binding"/>
    <property type="evidence" value="ECO:0007669"/>
    <property type="project" value="UniProtKB-KW"/>
</dbReference>
<dbReference type="GO" id="GO:0004156">
    <property type="term" value="F:dihydropteroate synthase activity"/>
    <property type="evidence" value="ECO:0007669"/>
    <property type="project" value="UniProtKB-EC"/>
</dbReference>